<dbReference type="OMA" id="TINMVNE"/>
<proteinExistence type="predicted"/>
<name>A0A8S1KSZ7_PARPR</name>
<accession>A0A8S1KSZ7</accession>
<keyword evidence="1" id="KW-0175">Coiled coil</keyword>
<evidence type="ECO:0000313" key="3">
    <source>
        <dbReference type="Proteomes" id="UP000688137"/>
    </source>
</evidence>
<organism evidence="2 3">
    <name type="scientific">Paramecium primaurelia</name>
    <dbReference type="NCBI Taxonomy" id="5886"/>
    <lineage>
        <taxon>Eukaryota</taxon>
        <taxon>Sar</taxon>
        <taxon>Alveolata</taxon>
        <taxon>Ciliophora</taxon>
        <taxon>Intramacronucleata</taxon>
        <taxon>Oligohymenophorea</taxon>
        <taxon>Peniculida</taxon>
        <taxon>Parameciidae</taxon>
        <taxon>Paramecium</taxon>
    </lineage>
</organism>
<gene>
    <name evidence="2" type="ORF">PPRIM_AZ9-3.1.T0260353</name>
</gene>
<keyword evidence="3" id="KW-1185">Reference proteome</keyword>
<evidence type="ECO:0000313" key="2">
    <source>
        <dbReference type="EMBL" id="CAD8058027.1"/>
    </source>
</evidence>
<feature type="coiled-coil region" evidence="1">
    <location>
        <begin position="103"/>
        <end position="139"/>
    </location>
</feature>
<reference evidence="2" key="1">
    <citation type="submission" date="2021-01" db="EMBL/GenBank/DDBJ databases">
        <authorList>
            <consortium name="Genoscope - CEA"/>
            <person name="William W."/>
        </authorList>
    </citation>
    <scope>NUCLEOTIDE SEQUENCE</scope>
</reference>
<dbReference type="EMBL" id="CAJJDM010000025">
    <property type="protein sequence ID" value="CAD8058027.1"/>
    <property type="molecule type" value="Genomic_DNA"/>
</dbReference>
<sequence>MQTTLEIEKKLCQVHKLEIVAVDLKSQTRIDDKYLCTRCLAERVDKENMALLNEATEMIQSMKTQSLKIAKEENVLRLTNLKQLQSSIKSFKNQIKTELGKLLQLVDQQMEQIQTEIESKDSKLEIKNYDEEIQILSKNYIGNFSYNIPKQQTYKEKDVALVQLIYESLQSQSKSQNFIQIMESIDQIRSSIPITQQAKINETPAKEFDQHKTPCLNQICNKHNKEIIMLNVNYNEPKFGRLACVECIQENPIQYISLKEANNMWNTLIGESEDLISKHNFKREKTFKMVIQEIKQLKNHYNNQLSEMLSSIDEQLIQNNQEFQDFLKLENKQIFELDEKQVEKMIDLLSQQDKNKHILQQQEKQDRLDQLFYQNVKSKLETLIKHDLLCKITRKKRNRKQSIS</sequence>
<dbReference type="AlphaFoldDB" id="A0A8S1KSZ7"/>
<protein>
    <submittedName>
        <fullName evidence="2">Uncharacterized protein</fullName>
    </submittedName>
</protein>
<comment type="caution">
    <text evidence="2">The sequence shown here is derived from an EMBL/GenBank/DDBJ whole genome shotgun (WGS) entry which is preliminary data.</text>
</comment>
<evidence type="ECO:0000256" key="1">
    <source>
        <dbReference type="SAM" id="Coils"/>
    </source>
</evidence>
<dbReference type="Proteomes" id="UP000688137">
    <property type="component" value="Unassembled WGS sequence"/>
</dbReference>